<dbReference type="PROSITE" id="PS51000">
    <property type="entry name" value="HTH_DEOR_2"/>
    <property type="match status" value="1"/>
</dbReference>
<evidence type="ECO:0000259" key="5">
    <source>
        <dbReference type="PROSITE" id="PS51000"/>
    </source>
</evidence>
<evidence type="ECO:0000256" key="1">
    <source>
        <dbReference type="ARBA" id="ARBA00022491"/>
    </source>
</evidence>
<dbReference type="EMBL" id="AP029612">
    <property type="protein sequence ID" value="BFG69947.1"/>
    <property type="molecule type" value="Genomic_DNA"/>
</dbReference>
<organism evidence="6">
    <name type="scientific">Sediminibacterium sp. KACHI17</name>
    <dbReference type="NCBI Taxonomy" id="1751071"/>
    <lineage>
        <taxon>Bacteria</taxon>
        <taxon>Pseudomonadati</taxon>
        <taxon>Bacteroidota</taxon>
        <taxon>Chitinophagia</taxon>
        <taxon>Chitinophagales</taxon>
        <taxon>Chitinophagaceae</taxon>
        <taxon>Sediminibacterium</taxon>
    </lineage>
</organism>
<dbReference type="SUPFAM" id="SSF100950">
    <property type="entry name" value="NagB/RpiA/CoA transferase-like"/>
    <property type="match status" value="1"/>
</dbReference>
<dbReference type="AlphaFoldDB" id="A0AAT9GH09"/>
<protein>
    <submittedName>
        <fullName evidence="6">DeoR/GlpR family DNA-binding transcription regulator</fullName>
    </submittedName>
</protein>
<dbReference type="InterPro" id="IPR050313">
    <property type="entry name" value="Carb_Metab_HTH_regulators"/>
</dbReference>
<dbReference type="InterPro" id="IPR014036">
    <property type="entry name" value="DeoR-like_C"/>
</dbReference>
<dbReference type="Gene3D" id="1.10.10.10">
    <property type="entry name" value="Winged helix-like DNA-binding domain superfamily/Winged helix DNA-binding domain"/>
    <property type="match status" value="1"/>
</dbReference>
<dbReference type="PRINTS" id="PR00037">
    <property type="entry name" value="HTHLACR"/>
</dbReference>
<sequence length="261" mass="28914">MQFGNSGISLFLTMLKKERQAYIIQQINIHNKVLSSDLSVQLDVSEDTVRRDLQELAEEGKLIKVHGGALSKSFHFTLETSSIYSLPEKKRIAYKAVELIKDGMFILLSGGTTIRELVKALPPDLSVTFITVSVPIALELLEHPTSEVIFLGNKLSKTAQISVGAEVIQRLAGIKADYCFLGTNSMDATEGITDLEWEIIEVKRAMIRGAQKTVSLAISEKLNTTQKLQVCKPEEIDILITELDPSDPKLNPYVQKGIMVL</sequence>
<keyword evidence="2" id="KW-0805">Transcription regulation</keyword>
<dbReference type="InterPro" id="IPR001034">
    <property type="entry name" value="DeoR_HTH"/>
</dbReference>
<dbReference type="SMART" id="SM00420">
    <property type="entry name" value="HTH_DEOR"/>
    <property type="match status" value="1"/>
</dbReference>
<evidence type="ECO:0000256" key="4">
    <source>
        <dbReference type="ARBA" id="ARBA00023163"/>
    </source>
</evidence>
<proteinExistence type="predicted"/>
<evidence type="ECO:0000256" key="3">
    <source>
        <dbReference type="ARBA" id="ARBA00023125"/>
    </source>
</evidence>
<keyword evidence="4" id="KW-0804">Transcription</keyword>
<evidence type="ECO:0000313" key="6">
    <source>
        <dbReference type="EMBL" id="BFG69947.1"/>
    </source>
</evidence>
<name>A0AAT9GH09_9BACT</name>
<reference evidence="6" key="1">
    <citation type="submission" date="2024-02" db="EMBL/GenBank/DDBJ databases">
        <title>Sediminibacterium planktonica sp. nov. and Sediminibacterium longus sp. nov., isolated from surface lake and river water.</title>
        <authorList>
            <person name="Watanabe K."/>
            <person name="Takemine S."/>
            <person name="Ishii Y."/>
            <person name="Ogata Y."/>
            <person name="Shindo C."/>
            <person name="Suda W."/>
        </authorList>
    </citation>
    <scope>NUCLEOTIDE SEQUENCE</scope>
    <source>
        <strain evidence="6">KACHI17</strain>
    </source>
</reference>
<dbReference type="InterPro" id="IPR018356">
    <property type="entry name" value="Tscrpt_reg_HTH_DeoR_CS"/>
</dbReference>
<dbReference type="GO" id="GO:0003677">
    <property type="term" value="F:DNA binding"/>
    <property type="evidence" value="ECO:0007669"/>
    <property type="project" value="UniProtKB-KW"/>
</dbReference>
<gene>
    <name evidence="6" type="ORF">KACHI17_08280</name>
</gene>
<dbReference type="SUPFAM" id="SSF46785">
    <property type="entry name" value="Winged helix' DNA-binding domain"/>
    <property type="match status" value="1"/>
</dbReference>
<feature type="domain" description="HTH deoR-type" evidence="5">
    <location>
        <begin position="16"/>
        <end position="71"/>
    </location>
</feature>
<accession>A0AAT9GH09</accession>
<dbReference type="Gene3D" id="3.40.50.1360">
    <property type="match status" value="1"/>
</dbReference>
<dbReference type="InterPro" id="IPR036390">
    <property type="entry name" value="WH_DNA-bd_sf"/>
</dbReference>
<dbReference type="PANTHER" id="PTHR30363">
    <property type="entry name" value="HTH-TYPE TRANSCRIPTIONAL REGULATOR SRLR-RELATED"/>
    <property type="match status" value="1"/>
</dbReference>
<keyword evidence="1" id="KW-0678">Repressor</keyword>
<keyword evidence="3 6" id="KW-0238">DNA-binding</keyword>
<dbReference type="PANTHER" id="PTHR30363:SF4">
    <property type="entry name" value="GLYCEROL-3-PHOSPHATE REGULON REPRESSOR"/>
    <property type="match status" value="1"/>
</dbReference>
<dbReference type="Pfam" id="PF08220">
    <property type="entry name" value="HTH_DeoR"/>
    <property type="match status" value="1"/>
</dbReference>
<dbReference type="SMART" id="SM01134">
    <property type="entry name" value="DeoRC"/>
    <property type="match status" value="1"/>
</dbReference>
<dbReference type="GO" id="GO:0003700">
    <property type="term" value="F:DNA-binding transcription factor activity"/>
    <property type="evidence" value="ECO:0007669"/>
    <property type="project" value="InterPro"/>
</dbReference>
<dbReference type="InterPro" id="IPR036388">
    <property type="entry name" value="WH-like_DNA-bd_sf"/>
</dbReference>
<dbReference type="InterPro" id="IPR037171">
    <property type="entry name" value="NagB/RpiA_transferase-like"/>
</dbReference>
<dbReference type="Pfam" id="PF00455">
    <property type="entry name" value="DeoRC"/>
    <property type="match status" value="1"/>
</dbReference>
<dbReference type="PROSITE" id="PS00894">
    <property type="entry name" value="HTH_DEOR_1"/>
    <property type="match status" value="1"/>
</dbReference>
<evidence type="ECO:0000256" key="2">
    <source>
        <dbReference type="ARBA" id="ARBA00023015"/>
    </source>
</evidence>